<keyword evidence="3" id="KW-1185">Reference proteome</keyword>
<dbReference type="Proteomes" id="UP000298652">
    <property type="component" value="Chromosome 6"/>
</dbReference>
<evidence type="ECO:0000313" key="2">
    <source>
        <dbReference type="EMBL" id="TKW08288.1"/>
    </source>
</evidence>
<organism evidence="2 3">
    <name type="scientific">Setaria viridis</name>
    <name type="common">Green bristlegrass</name>
    <name type="synonym">Setaria italica subsp. viridis</name>
    <dbReference type="NCBI Taxonomy" id="4556"/>
    <lineage>
        <taxon>Eukaryota</taxon>
        <taxon>Viridiplantae</taxon>
        <taxon>Streptophyta</taxon>
        <taxon>Embryophyta</taxon>
        <taxon>Tracheophyta</taxon>
        <taxon>Spermatophyta</taxon>
        <taxon>Magnoliopsida</taxon>
        <taxon>Liliopsida</taxon>
        <taxon>Poales</taxon>
        <taxon>Poaceae</taxon>
        <taxon>PACMAD clade</taxon>
        <taxon>Panicoideae</taxon>
        <taxon>Panicodae</taxon>
        <taxon>Paniceae</taxon>
        <taxon>Cenchrinae</taxon>
        <taxon>Setaria</taxon>
    </lineage>
</organism>
<dbReference type="Gramene" id="TKW08288">
    <property type="protein sequence ID" value="TKW08288"/>
    <property type="gene ID" value="SEVIR_6G019750v2"/>
</dbReference>
<reference evidence="2" key="1">
    <citation type="submission" date="2019-03" db="EMBL/GenBank/DDBJ databases">
        <title>WGS assembly of Setaria viridis.</title>
        <authorList>
            <person name="Huang P."/>
            <person name="Jenkins J."/>
            <person name="Grimwood J."/>
            <person name="Barry K."/>
            <person name="Healey A."/>
            <person name="Mamidi S."/>
            <person name="Sreedasyam A."/>
            <person name="Shu S."/>
            <person name="Feldman M."/>
            <person name="Wu J."/>
            <person name="Yu Y."/>
            <person name="Chen C."/>
            <person name="Johnson J."/>
            <person name="Rokhsar D."/>
            <person name="Baxter I."/>
            <person name="Schmutz J."/>
            <person name="Brutnell T."/>
            <person name="Kellogg E."/>
        </authorList>
    </citation>
    <scope>NUCLEOTIDE SEQUENCE [LARGE SCALE GENOMIC DNA]</scope>
</reference>
<dbReference type="EMBL" id="CM016557">
    <property type="protein sequence ID" value="TKW08288.1"/>
    <property type="molecule type" value="Genomic_DNA"/>
</dbReference>
<dbReference type="AlphaFoldDB" id="A0A4U6TYS5"/>
<proteinExistence type="predicted"/>
<protein>
    <submittedName>
        <fullName evidence="2">Uncharacterized protein</fullName>
    </submittedName>
</protein>
<sequence length="44" mass="4707">MQNSSPPVPLVLLLGFSACICVGCHHTREQHVSASCANATMMHQ</sequence>
<feature type="signal peptide" evidence="1">
    <location>
        <begin position="1"/>
        <end position="21"/>
    </location>
</feature>
<evidence type="ECO:0000313" key="3">
    <source>
        <dbReference type="Proteomes" id="UP000298652"/>
    </source>
</evidence>
<accession>A0A4U6TYS5</accession>
<evidence type="ECO:0000256" key="1">
    <source>
        <dbReference type="SAM" id="SignalP"/>
    </source>
</evidence>
<feature type="chain" id="PRO_5020514856" evidence="1">
    <location>
        <begin position="22"/>
        <end position="44"/>
    </location>
</feature>
<keyword evidence="1" id="KW-0732">Signal</keyword>
<name>A0A4U6TYS5_SETVI</name>
<gene>
    <name evidence="2" type="ORF">SEVIR_6G019750v2</name>
</gene>